<feature type="compositionally biased region" description="Basic and acidic residues" evidence="7">
    <location>
        <begin position="155"/>
        <end position="168"/>
    </location>
</feature>
<evidence type="ECO:0000256" key="7">
    <source>
        <dbReference type="SAM" id="MobiDB-lite"/>
    </source>
</evidence>
<keyword evidence="4 5" id="KW-0539">Nucleus</keyword>
<evidence type="ECO:0000259" key="8">
    <source>
        <dbReference type="PROSITE" id="PS50071"/>
    </source>
</evidence>
<feature type="DNA-binding region" description="Homeobox" evidence="5">
    <location>
        <begin position="216"/>
        <end position="275"/>
    </location>
</feature>
<proteinExistence type="predicted"/>
<dbReference type="OrthoDB" id="6382519at2759"/>
<keyword evidence="3 5" id="KW-0371">Homeobox</keyword>
<dbReference type="InterPro" id="IPR017970">
    <property type="entry name" value="Homeobox_CS"/>
</dbReference>
<sequence length="546" mass="59838">MTQRSANSPSVAIVQEATPTIPNSQVSRRSEDQHNKDNNMRALTEHLSSSSSALVHASQLSDSSNTPSLGVRDSNGIVMWHPHVYQEPPKQPTPFSIDDILQKRKNYLASRRQGELPVMNASESGRIFGGEQPSSRISTPSAIEDDLDQPLNLTTKRENEPDILRDSMGHALSSAHKRKRESIGSSGQSPSASMLHRLESSGSHSVSDSEEEERKKKKVRTTFTGRQIFELEKMFEAKKYLSSSERSEMAKNLNVTEQQVKIWFQNRRTKWKKQENISNAEANELLKSKNAALKAKNATLSSSKSQSSPTTSACNTQDGCGVASMLGKLNPSSPGSTSSQPRRPVSTSPSTSAPSLMDTFHSAGVPFDLQAAQSQLLNLAAQRGNLQAAAAASLLLSTTSFPGKPSESSSHRPFMGNHQSDLSFKYLSSTDQTSDDDMKSPLGNEYSQPATEPDPEEAKLVIDDHDKSELKESESNLETGDPTSSSSPDLKDVKLRMEAQVQLQSLRGDREPELKPDRIDNINVISENPADNSNEHVILRSKLESE</sequence>
<dbReference type="SUPFAM" id="SSF46689">
    <property type="entry name" value="Homeodomain-like"/>
    <property type="match status" value="1"/>
</dbReference>
<keyword evidence="2 5" id="KW-0238">DNA-binding</keyword>
<feature type="region of interest" description="Disordered" evidence="7">
    <location>
        <begin position="525"/>
        <end position="546"/>
    </location>
</feature>
<dbReference type="InterPro" id="IPR009057">
    <property type="entry name" value="Homeodomain-like_sf"/>
</dbReference>
<evidence type="ECO:0000256" key="6">
    <source>
        <dbReference type="RuleBase" id="RU000682"/>
    </source>
</evidence>
<keyword evidence="10" id="KW-1185">Reference proteome</keyword>
<accession>A0A553PHP9</accession>
<dbReference type="EMBL" id="VCGU01000004">
    <property type="protein sequence ID" value="TRY77211.1"/>
    <property type="molecule type" value="Genomic_DNA"/>
</dbReference>
<feature type="region of interest" description="Disordered" evidence="7">
    <location>
        <begin position="429"/>
        <end position="494"/>
    </location>
</feature>
<evidence type="ECO:0000256" key="1">
    <source>
        <dbReference type="ARBA" id="ARBA00004123"/>
    </source>
</evidence>
<feature type="compositionally biased region" description="Polar residues" evidence="7">
    <location>
        <begin position="132"/>
        <end position="141"/>
    </location>
</feature>
<protein>
    <recommendedName>
        <fullName evidence="8">Homeobox domain-containing protein</fullName>
    </recommendedName>
</protein>
<dbReference type="AlphaFoldDB" id="A0A553PHP9"/>
<feature type="region of interest" description="Disordered" evidence="7">
    <location>
        <begin position="324"/>
        <end position="359"/>
    </location>
</feature>
<dbReference type="GO" id="GO:0000978">
    <property type="term" value="F:RNA polymerase II cis-regulatory region sequence-specific DNA binding"/>
    <property type="evidence" value="ECO:0007669"/>
    <property type="project" value="TreeGrafter"/>
</dbReference>
<dbReference type="PRINTS" id="PR00024">
    <property type="entry name" value="HOMEOBOX"/>
</dbReference>
<comment type="caution">
    <text evidence="9">The sequence shown here is derived from an EMBL/GenBank/DDBJ whole genome shotgun (WGS) entry which is preliminary data.</text>
</comment>
<dbReference type="InterPro" id="IPR050394">
    <property type="entry name" value="Homeobox_NK-like"/>
</dbReference>
<gene>
    <name evidence="9" type="ORF">TCAL_12558</name>
</gene>
<evidence type="ECO:0000256" key="2">
    <source>
        <dbReference type="ARBA" id="ARBA00023125"/>
    </source>
</evidence>
<feature type="compositionally biased region" description="Low complexity" evidence="7">
    <location>
        <begin position="297"/>
        <end position="312"/>
    </location>
</feature>
<feature type="compositionally biased region" description="Low complexity" evidence="7">
    <location>
        <begin position="336"/>
        <end position="355"/>
    </location>
</feature>
<feature type="compositionally biased region" description="Polar residues" evidence="7">
    <location>
        <begin position="1"/>
        <end position="10"/>
    </location>
</feature>
<dbReference type="PROSITE" id="PS00027">
    <property type="entry name" value="HOMEOBOX_1"/>
    <property type="match status" value="1"/>
</dbReference>
<feature type="compositionally biased region" description="Low complexity" evidence="7">
    <location>
        <begin position="183"/>
        <end position="193"/>
    </location>
</feature>
<dbReference type="GO" id="GO:0030154">
    <property type="term" value="P:cell differentiation"/>
    <property type="evidence" value="ECO:0007669"/>
    <property type="project" value="TreeGrafter"/>
</dbReference>
<feature type="compositionally biased region" description="Basic and acidic residues" evidence="7">
    <location>
        <begin position="533"/>
        <end position="546"/>
    </location>
</feature>
<dbReference type="GO" id="GO:0000981">
    <property type="term" value="F:DNA-binding transcription factor activity, RNA polymerase II-specific"/>
    <property type="evidence" value="ECO:0007669"/>
    <property type="project" value="InterPro"/>
</dbReference>
<feature type="domain" description="Homeobox" evidence="8">
    <location>
        <begin position="214"/>
        <end position="274"/>
    </location>
</feature>
<evidence type="ECO:0000256" key="3">
    <source>
        <dbReference type="ARBA" id="ARBA00023155"/>
    </source>
</evidence>
<organism evidence="9 10">
    <name type="scientific">Tigriopus californicus</name>
    <name type="common">Marine copepod</name>
    <dbReference type="NCBI Taxonomy" id="6832"/>
    <lineage>
        <taxon>Eukaryota</taxon>
        <taxon>Metazoa</taxon>
        <taxon>Ecdysozoa</taxon>
        <taxon>Arthropoda</taxon>
        <taxon>Crustacea</taxon>
        <taxon>Multicrustacea</taxon>
        <taxon>Hexanauplia</taxon>
        <taxon>Copepoda</taxon>
        <taxon>Harpacticoida</taxon>
        <taxon>Harpacticidae</taxon>
        <taxon>Tigriopus</taxon>
    </lineage>
</organism>
<reference evidence="9 10" key="1">
    <citation type="journal article" date="2018" name="Nat. Ecol. Evol.">
        <title>Genomic signatures of mitonuclear coevolution across populations of Tigriopus californicus.</title>
        <authorList>
            <person name="Barreto F.S."/>
            <person name="Watson E.T."/>
            <person name="Lima T.G."/>
            <person name="Willett C.S."/>
            <person name="Edmands S."/>
            <person name="Li W."/>
            <person name="Burton R.S."/>
        </authorList>
    </citation>
    <scope>NUCLEOTIDE SEQUENCE [LARGE SCALE GENOMIC DNA]</scope>
    <source>
        <strain evidence="9 10">San Diego</strain>
    </source>
</reference>
<dbReference type="InterPro" id="IPR001356">
    <property type="entry name" value="HD"/>
</dbReference>
<feature type="compositionally biased region" description="Polar residues" evidence="7">
    <location>
        <begin position="17"/>
        <end position="27"/>
    </location>
</feature>
<dbReference type="Proteomes" id="UP000318571">
    <property type="component" value="Chromosome 5"/>
</dbReference>
<feature type="compositionally biased region" description="Basic and acidic residues" evidence="7">
    <location>
        <begin position="456"/>
        <end position="474"/>
    </location>
</feature>
<feature type="region of interest" description="Disordered" evidence="7">
    <location>
        <begin position="297"/>
        <end position="316"/>
    </location>
</feature>
<feature type="region of interest" description="Disordered" evidence="7">
    <location>
        <begin position="1"/>
        <end position="72"/>
    </location>
</feature>
<dbReference type="PANTHER" id="PTHR24340:SF70">
    <property type="entry name" value="NK7.1, ISOFORM A"/>
    <property type="match status" value="1"/>
</dbReference>
<dbReference type="Pfam" id="PF00046">
    <property type="entry name" value="Homeodomain"/>
    <property type="match status" value="1"/>
</dbReference>
<dbReference type="GO" id="GO:0005634">
    <property type="term" value="C:nucleus"/>
    <property type="evidence" value="ECO:0007669"/>
    <property type="project" value="UniProtKB-SubCell"/>
</dbReference>
<dbReference type="PANTHER" id="PTHR24340">
    <property type="entry name" value="HOMEOBOX PROTEIN NKX"/>
    <property type="match status" value="1"/>
</dbReference>
<feature type="compositionally biased region" description="Basic and acidic residues" evidence="7">
    <location>
        <begin position="28"/>
        <end position="39"/>
    </location>
</feature>
<evidence type="ECO:0000256" key="5">
    <source>
        <dbReference type="PROSITE-ProRule" id="PRU00108"/>
    </source>
</evidence>
<dbReference type="PROSITE" id="PS50071">
    <property type="entry name" value="HOMEOBOX_2"/>
    <property type="match status" value="1"/>
</dbReference>
<evidence type="ECO:0000313" key="10">
    <source>
        <dbReference type="Proteomes" id="UP000318571"/>
    </source>
</evidence>
<evidence type="ECO:0000313" key="9">
    <source>
        <dbReference type="EMBL" id="TRY77211.1"/>
    </source>
</evidence>
<comment type="subcellular location">
    <subcellularLocation>
        <location evidence="1 5 6">Nucleus</location>
    </subcellularLocation>
</comment>
<dbReference type="STRING" id="6832.A0A553PHP9"/>
<evidence type="ECO:0000256" key="4">
    <source>
        <dbReference type="ARBA" id="ARBA00023242"/>
    </source>
</evidence>
<name>A0A553PHP9_TIGCA</name>
<feature type="compositionally biased region" description="Low complexity" evidence="7">
    <location>
        <begin position="46"/>
        <end position="61"/>
    </location>
</feature>
<feature type="region of interest" description="Disordered" evidence="7">
    <location>
        <begin position="124"/>
        <end position="220"/>
    </location>
</feature>
<dbReference type="InterPro" id="IPR020479">
    <property type="entry name" value="HD_metazoa"/>
</dbReference>
<dbReference type="CDD" id="cd00086">
    <property type="entry name" value="homeodomain"/>
    <property type="match status" value="1"/>
</dbReference>
<dbReference type="Gene3D" id="1.10.10.60">
    <property type="entry name" value="Homeodomain-like"/>
    <property type="match status" value="1"/>
</dbReference>
<dbReference type="SMART" id="SM00389">
    <property type="entry name" value="HOX"/>
    <property type="match status" value="1"/>
</dbReference>